<feature type="domain" description="AB hydrolase-1" evidence="2">
    <location>
        <begin position="18"/>
        <end position="237"/>
    </location>
</feature>
<evidence type="ECO:0000313" key="4">
    <source>
        <dbReference type="Proteomes" id="UP000294739"/>
    </source>
</evidence>
<protein>
    <submittedName>
        <fullName evidence="3">Alpha/beta fold hydrolase</fullName>
    </submittedName>
</protein>
<evidence type="ECO:0000313" key="3">
    <source>
        <dbReference type="EMBL" id="TDE11823.1"/>
    </source>
</evidence>
<dbReference type="FunCoup" id="A0A4R5DMC2">
    <property type="interactions" value="6"/>
</dbReference>
<sequence>MAGAHRLAGPGPAAVTPVLLLHSAGLDGRSARYLDLPATVLGPTLPGHGRRGRPRPDLSLADMVDEVAGWLPEPAHVVGLSMGGMVAQQLALAHPDLVRSLVLACTTAGTPTQVLLDRAAATEADPRAETIRTTMRRWFTAAALSGEPAEPVAYARSCLETIDTTALAAVWRALAGHDVTDRLAEITVPTTCVAGRYDVSTPPDVVAALAAGLPDARLVQVDGPHLAMLEEPAAFRATVMEHLARVG</sequence>
<dbReference type="EMBL" id="SMKZ01000009">
    <property type="protein sequence ID" value="TDE11823.1"/>
    <property type="molecule type" value="Genomic_DNA"/>
</dbReference>
<evidence type="ECO:0000256" key="1">
    <source>
        <dbReference type="ARBA" id="ARBA00022801"/>
    </source>
</evidence>
<evidence type="ECO:0000259" key="2">
    <source>
        <dbReference type="Pfam" id="PF12697"/>
    </source>
</evidence>
<dbReference type="Proteomes" id="UP000294739">
    <property type="component" value="Unassembled WGS sequence"/>
</dbReference>
<dbReference type="GO" id="GO:0016020">
    <property type="term" value="C:membrane"/>
    <property type="evidence" value="ECO:0007669"/>
    <property type="project" value="TreeGrafter"/>
</dbReference>
<dbReference type="PANTHER" id="PTHR43798:SF31">
    <property type="entry name" value="AB HYDROLASE SUPERFAMILY PROTEIN YCLE"/>
    <property type="match status" value="1"/>
</dbReference>
<dbReference type="PANTHER" id="PTHR43798">
    <property type="entry name" value="MONOACYLGLYCEROL LIPASE"/>
    <property type="match status" value="1"/>
</dbReference>
<dbReference type="InterPro" id="IPR050266">
    <property type="entry name" value="AB_hydrolase_sf"/>
</dbReference>
<keyword evidence="1 3" id="KW-0378">Hydrolase</keyword>
<dbReference type="InParanoid" id="A0A4R5DMC2"/>
<gene>
    <name evidence="3" type="ORF">E1269_08650</name>
</gene>
<dbReference type="Gene3D" id="3.40.50.1820">
    <property type="entry name" value="alpha/beta hydrolase"/>
    <property type="match status" value="1"/>
</dbReference>
<reference evidence="3 4" key="1">
    <citation type="submission" date="2019-03" db="EMBL/GenBank/DDBJ databases">
        <title>Draft genome sequences of novel Actinobacteria.</title>
        <authorList>
            <person name="Sahin N."/>
            <person name="Ay H."/>
            <person name="Saygin H."/>
        </authorList>
    </citation>
    <scope>NUCLEOTIDE SEQUENCE [LARGE SCALE GENOMIC DNA]</scope>
    <source>
        <strain evidence="3 4">5K138</strain>
    </source>
</reference>
<accession>A0A4R5DMC2</accession>
<dbReference type="SUPFAM" id="SSF53474">
    <property type="entry name" value="alpha/beta-Hydrolases"/>
    <property type="match status" value="1"/>
</dbReference>
<dbReference type="Pfam" id="PF12697">
    <property type="entry name" value="Abhydrolase_6"/>
    <property type="match status" value="1"/>
</dbReference>
<dbReference type="InterPro" id="IPR029058">
    <property type="entry name" value="AB_hydrolase_fold"/>
</dbReference>
<name>A0A4R5DMC2_9ACTN</name>
<dbReference type="AlphaFoldDB" id="A0A4R5DMC2"/>
<keyword evidence="4" id="KW-1185">Reference proteome</keyword>
<dbReference type="InterPro" id="IPR000073">
    <property type="entry name" value="AB_hydrolase_1"/>
</dbReference>
<proteinExistence type="predicted"/>
<comment type="caution">
    <text evidence="3">The sequence shown here is derived from an EMBL/GenBank/DDBJ whole genome shotgun (WGS) entry which is preliminary data.</text>
</comment>
<dbReference type="OrthoDB" id="9802489at2"/>
<dbReference type="GO" id="GO:0016787">
    <property type="term" value="F:hydrolase activity"/>
    <property type="evidence" value="ECO:0007669"/>
    <property type="project" value="UniProtKB-KW"/>
</dbReference>
<organism evidence="3 4">
    <name type="scientific">Jiangella asiatica</name>
    <dbReference type="NCBI Taxonomy" id="2530372"/>
    <lineage>
        <taxon>Bacteria</taxon>
        <taxon>Bacillati</taxon>
        <taxon>Actinomycetota</taxon>
        <taxon>Actinomycetes</taxon>
        <taxon>Jiangellales</taxon>
        <taxon>Jiangellaceae</taxon>
        <taxon>Jiangella</taxon>
    </lineage>
</organism>